<gene>
    <name evidence="2" type="ORF">HPB48_000271</name>
</gene>
<dbReference type="InterPro" id="IPR042859">
    <property type="entry name" value="NOL11"/>
</dbReference>
<comment type="caution">
    <text evidence="2">The sequence shown here is derived from an EMBL/GenBank/DDBJ whole genome shotgun (WGS) entry which is preliminary data.</text>
</comment>
<dbReference type="Pfam" id="PF20998">
    <property type="entry name" value="Nol11_C"/>
    <property type="match status" value="1"/>
</dbReference>
<reference evidence="2 3" key="1">
    <citation type="journal article" date="2020" name="Cell">
        <title>Large-Scale Comparative Analyses of Tick Genomes Elucidate Their Genetic Diversity and Vector Capacities.</title>
        <authorList>
            <consortium name="Tick Genome and Microbiome Consortium (TIGMIC)"/>
            <person name="Jia N."/>
            <person name="Wang J."/>
            <person name="Shi W."/>
            <person name="Du L."/>
            <person name="Sun Y."/>
            <person name="Zhan W."/>
            <person name="Jiang J.F."/>
            <person name="Wang Q."/>
            <person name="Zhang B."/>
            <person name="Ji P."/>
            <person name="Bell-Sakyi L."/>
            <person name="Cui X.M."/>
            <person name="Yuan T.T."/>
            <person name="Jiang B.G."/>
            <person name="Yang W.F."/>
            <person name="Lam T.T."/>
            <person name="Chang Q.C."/>
            <person name="Ding S.J."/>
            <person name="Wang X.J."/>
            <person name="Zhu J.G."/>
            <person name="Ruan X.D."/>
            <person name="Zhao L."/>
            <person name="Wei J.T."/>
            <person name="Ye R.Z."/>
            <person name="Que T.C."/>
            <person name="Du C.H."/>
            <person name="Zhou Y.H."/>
            <person name="Cheng J.X."/>
            <person name="Dai P.F."/>
            <person name="Guo W.B."/>
            <person name="Han X.H."/>
            <person name="Huang E.J."/>
            <person name="Li L.F."/>
            <person name="Wei W."/>
            <person name="Gao Y.C."/>
            <person name="Liu J.Z."/>
            <person name="Shao H.Z."/>
            <person name="Wang X."/>
            <person name="Wang C.C."/>
            <person name="Yang T.C."/>
            <person name="Huo Q.B."/>
            <person name="Li W."/>
            <person name="Chen H.Y."/>
            <person name="Chen S.E."/>
            <person name="Zhou L.G."/>
            <person name="Ni X.B."/>
            <person name="Tian J.H."/>
            <person name="Sheng Y."/>
            <person name="Liu T."/>
            <person name="Pan Y.S."/>
            <person name="Xia L.Y."/>
            <person name="Li J."/>
            <person name="Zhao F."/>
            <person name="Cao W.C."/>
        </authorList>
    </citation>
    <scope>NUCLEOTIDE SEQUENCE [LARGE SCALE GENOMIC DNA]</scope>
    <source>
        <strain evidence="2">HaeL-2018</strain>
    </source>
</reference>
<dbReference type="AlphaFoldDB" id="A0A9J6FTA9"/>
<dbReference type="PANTHER" id="PTHR15633">
    <property type="entry name" value="NUCLEOLAR PROTEIN 11"/>
    <property type="match status" value="1"/>
</dbReference>
<protein>
    <recommendedName>
        <fullName evidence="1">Nucleolar protein 11 C-terminal domain-containing protein</fullName>
    </recommendedName>
</protein>
<evidence type="ECO:0000259" key="1">
    <source>
        <dbReference type="Pfam" id="PF20998"/>
    </source>
</evidence>
<dbReference type="GO" id="GO:0030490">
    <property type="term" value="P:maturation of SSU-rRNA"/>
    <property type="evidence" value="ECO:0007669"/>
    <property type="project" value="InterPro"/>
</dbReference>
<proteinExistence type="predicted"/>
<evidence type="ECO:0000313" key="2">
    <source>
        <dbReference type="EMBL" id="KAH9365537.1"/>
    </source>
</evidence>
<dbReference type="GO" id="GO:0003723">
    <property type="term" value="F:RNA binding"/>
    <property type="evidence" value="ECO:0007669"/>
    <property type="project" value="TreeGrafter"/>
</dbReference>
<keyword evidence="3" id="KW-1185">Reference proteome</keyword>
<accession>A0A9J6FTA9</accession>
<evidence type="ECO:0000313" key="3">
    <source>
        <dbReference type="Proteomes" id="UP000821853"/>
    </source>
</evidence>
<dbReference type="EMBL" id="JABSTR010000003">
    <property type="protein sequence ID" value="KAH9365537.1"/>
    <property type="molecule type" value="Genomic_DNA"/>
</dbReference>
<dbReference type="PANTHER" id="PTHR15633:SF2">
    <property type="entry name" value="NUCLEOLAR PROTEIN 11"/>
    <property type="match status" value="1"/>
</dbReference>
<dbReference type="VEuPathDB" id="VectorBase:HLOH_062931"/>
<dbReference type="Proteomes" id="UP000821853">
    <property type="component" value="Unassembled WGS sequence"/>
</dbReference>
<feature type="domain" description="Nucleolar protein 11 C-terminal" evidence="1">
    <location>
        <begin position="97"/>
        <end position="232"/>
    </location>
</feature>
<sequence length="233" mass="25608">MGLVRGGACFVTGSSSNNVMCAWVKLGRATLCQAVGLGARPEDSVPAASAVAAKICFGDPKEVAEALEPVADTVPERELVLLLSRLFHGGSPPATDSAELTVLHNLLRCPHTCDVLTQCLREHLPLEQATALVVYLINFLENYSMADEKEVPLAKAMDWLACLLDAHYNHWALDTGPLAVDELLERLSVAVSRVQELFSDLCELEQWLLVLSKRVKLLKFNDRSMYSIEMMEI</sequence>
<name>A0A9J6FTA9_HAELO</name>
<dbReference type="InterPro" id="IPR048897">
    <property type="entry name" value="Nol11_C"/>
</dbReference>
<dbReference type="GO" id="GO:0005730">
    <property type="term" value="C:nucleolus"/>
    <property type="evidence" value="ECO:0007669"/>
    <property type="project" value="TreeGrafter"/>
</dbReference>
<organism evidence="2 3">
    <name type="scientific">Haemaphysalis longicornis</name>
    <name type="common">Bush tick</name>
    <dbReference type="NCBI Taxonomy" id="44386"/>
    <lineage>
        <taxon>Eukaryota</taxon>
        <taxon>Metazoa</taxon>
        <taxon>Ecdysozoa</taxon>
        <taxon>Arthropoda</taxon>
        <taxon>Chelicerata</taxon>
        <taxon>Arachnida</taxon>
        <taxon>Acari</taxon>
        <taxon>Parasitiformes</taxon>
        <taxon>Ixodida</taxon>
        <taxon>Ixodoidea</taxon>
        <taxon>Ixodidae</taxon>
        <taxon>Haemaphysalinae</taxon>
        <taxon>Haemaphysalis</taxon>
    </lineage>
</organism>
<dbReference type="OrthoDB" id="6502630at2759"/>